<feature type="region of interest" description="Disordered" evidence="1">
    <location>
        <begin position="107"/>
        <end position="128"/>
    </location>
</feature>
<reference evidence="2" key="1">
    <citation type="submission" date="2022-03" db="EMBL/GenBank/DDBJ databases">
        <authorList>
            <person name="Lindestad O."/>
        </authorList>
    </citation>
    <scope>NUCLEOTIDE SEQUENCE</scope>
</reference>
<dbReference type="AlphaFoldDB" id="A0A8S4SE18"/>
<protein>
    <submittedName>
        <fullName evidence="2">Jg19779 protein</fullName>
    </submittedName>
</protein>
<comment type="caution">
    <text evidence="2">The sequence shown here is derived from an EMBL/GenBank/DDBJ whole genome shotgun (WGS) entry which is preliminary data.</text>
</comment>
<feature type="compositionally biased region" description="Gly residues" evidence="1">
    <location>
        <begin position="23"/>
        <end position="34"/>
    </location>
</feature>
<keyword evidence="3" id="KW-1185">Reference proteome</keyword>
<dbReference type="Proteomes" id="UP000838756">
    <property type="component" value="Unassembled WGS sequence"/>
</dbReference>
<organism evidence="2 3">
    <name type="scientific">Pararge aegeria aegeria</name>
    <dbReference type="NCBI Taxonomy" id="348720"/>
    <lineage>
        <taxon>Eukaryota</taxon>
        <taxon>Metazoa</taxon>
        <taxon>Ecdysozoa</taxon>
        <taxon>Arthropoda</taxon>
        <taxon>Hexapoda</taxon>
        <taxon>Insecta</taxon>
        <taxon>Pterygota</taxon>
        <taxon>Neoptera</taxon>
        <taxon>Endopterygota</taxon>
        <taxon>Lepidoptera</taxon>
        <taxon>Glossata</taxon>
        <taxon>Ditrysia</taxon>
        <taxon>Papilionoidea</taxon>
        <taxon>Nymphalidae</taxon>
        <taxon>Satyrinae</taxon>
        <taxon>Satyrini</taxon>
        <taxon>Parargina</taxon>
        <taxon>Pararge</taxon>
    </lineage>
</organism>
<evidence type="ECO:0000256" key="1">
    <source>
        <dbReference type="SAM" id="MobiDB-lite"/>
    </source>
</evidence>
<name>A0A8S4SE18_9NEOP</name>
<evidence type="ECO:0000313" key="2">
    <source>
        <dbReference type="EMBL" id="CAH2265232.1"/>
    </source>
</evidence>
<evidence type="ECO:0000313" key="3">
    <source>
        <dbReference type="Proteomes" id="UP000838756"/>
    </source>
</evidence>
<proteinExistence type="predicted"/>
<feature type="compositionally biased region" description="Basic residues" evidence="1">
    <location>
        <begin position="35"/>
        <end position="45"/>
    </location>
</feature>
<feature type="region of interest" description="Disordered" evidence="1">
    <location>
        <begin position="23"/>
        <end position="71"/>
    </location>
</feature>
<dbReference type="EMBL" id="CAKXAJ010026279">
    <property type="protein sequence ID" value="CAH2265232.1"/>
    <property type="molecule type" value="Genomic_DNA"/>
</dbReference>
<sequence length="128" mass="13669">MSVKRSETRVRVPPRFGGGWCERGARGPGAGGRGVVHRRGARRNSGRVCGARERRRQNEASGGRLAGEATGKRRWRLATGEGAWAAGRARRVCRPSTDVMLPCFSSSSTTGAVRGADAAGDLRRGIPR</sequence>
<accession>A0A8S4SE18</accession>
<gene>
    <name evidence="2" type="primary">jg19779</name>
    <name evidence="2" type="ORF">PAEG_LOCUS24866</name>
</gene>